<reference evidence="2" key="1">
    <citation type="journal article" date="2021" name="Curr. Microbiol.">
        <title>Complete genome of nocamycin-producing strain Saccharothrix syringae NRRL B-16468 reveals the biosynthetic potential for secondary metabolites.</title>
        <authorList>
            <person name="Mo X."/>
            <person name="Yang S."/>
        </authorList>
    </citation>
    <scope>NUCLEOTIDE SEQUENCE [LARGE SCALE GENOMIC DNA]</scope>
    <source>
        <strain evidence="2">ATCC 51364 / DSM 43886 / JCM 6844 / KCTC 9398 / NBRC 14523 / NRRL B-16468 / INA 2240</strain>
    </source>
</reference>
<dbReference type="EMBL" id="CP034550">
    <property type="protein sequence ID" value="QFZ22371.1"/>
    <property type="molecule type" value="Genomic_DNA"/>
</dbReference>
<sequence>MSTSDDRRAREAAADDLVAGFESWAAAGDADPFVVEAALEWRVSRGGDPARWEAEDLRELLAEWFPRKVTMNRPEWPGVLSTLHRWVDFLAAAPVDRPGDPAALHAAIDRVAPVFLARMADERNYGPAKFWATRMIEHGVDPRDGGGVRRFVAAARAGEVDYDQDVLAEIMRRDAFDGVIDLADPDPGSGEGVERHLPPVVLPPDHDLAAMAGGSALVTRLRVLVTWVGAGRALTATKRLRVADARELAGLLGVDEPFLERARSSADLPEVSLLIEWARAVRVLRVVKGRLVPVKSAVGLLDRPLDLWRRAYAAFPGVGHVLCAPTSHYEAPSPLGEALPEVVPELMLGLYTAGGTPLPVELLVQDVRDLLSELFDFGVGGLPVDFRELMWRRDLDRVLAALETLGAVGGAVAAESWELDGIAELTGEEDPDPRLVGLTPLGLWGVRETLSAEGFDAPTVEELADRPLDQVCGALRHAAPELVESALTSWVGSREAARAAAELAECCAAGPSPSVRLLAWSGLSRTGEPGVEQARRLRATGGVPGAVATEWLVRHGELAPSAARKHEVVLALAENLAARHEHGLLVEELTGHPLDDQIGFVRALADADHPDRYDMLSAISEHHPNRDVTAAARAILADRAGGAAGAHPR</sequence>
<dbReference type="Proteomes" id="UP000325787">
    <property type="component" value="Chromosome"/>
</dbReference>
<proteinExistence type="predicted"/>
<organism evidence="1 2">
    <name type="scientific">Saccharothrix syringae</name>
    <name type="common">Nocardiopsis syringae</name>
    <dbReference type="NCBI Taxonomy" id="103733"/>
    <lineage>
        <taxon>Bacteria</taxon>
        <taxon>Bacillati</taxon>
        <taxon>Actinomycetota</taxon>
        <taxon>Actinomycetes</taxon>
        <taxon>Pseudonocardiales</taxon>
        <taxon>Pseudonocardiaceae</taxon>
        <taxon>Saccharothrix</taxon>
    </lineage>
</organism>
<evidence type="ECO:0000313" key="2">
    <source>
        <dbReference type="Proteomes" id="UP000325787"/>
    </source>
</evidence>
<dbReference type="OrthoDB" id="3578774at2"/>
<dbReference type="AlphaFoldDB" id="A0A5Q0H839"/>
<protein>
    <submittedName>
        <fullName evidence="1">Uncharacterized protein</fullName>
    </submittedName>
</protein>
<evidence type="ECO:0000313" key="1">
    <source>
        <dbReference type="EMBL" id="QFZ22371.1"/>
    </source>
</evidence>
<name>A0A5Q0H839_SACSY</name>
<keyword evidence="2" id="KW-1185">Reference proteome</keyword>
<gene>
    <name evidence="1" type="ORF">EKG83_37555</name>
</gene>
<dbReference type="RefSeq" id="WP_153278700.1">
    <property type="nucleotide sequence ID" value="NZ_CP034550.1"/>
</dbReference>
<accession>A0A5Q0H839</accession>
<dbReference type="KEGG" id="ssyi:EKG83_37555"/>